<feature type="domain" description="URB1 C-terminal" evidence="3">
    <location>
        <begin position="1638"/>
        <end position="1861"/>
    </location>
</feature>
<dbReference type="InterPro" id="IPR032436">
    <property type="entry name" value="URB1_C"/>
</dbReference>
<dbReference type="PANTHER" id="PTHR13500">
    <property type="entry name" value="NUCLEOLAR PRERIBOSOMAL-ASSOCIATED PROTEIN 1"/>
    <property type="match status" value="1"/>
</dbReference>
<evidence type="ECO:0000259" key="3">
    <source>
        <dbReference type="Pfam" id="PF16201"/>
    </source>
</evidence>
<dbReference type="GO" id="GO:0000463">
    <property type="term" value="P:maturation of LSU-rRNA from tricistronic rRNA transcript (SSU-rRNA, 5.8S rRNA, LSU-rRNA)"/>
    <property type="evidence" value="ECO:0007669"/>
    <property type="project" value="TreeGrafter"/>
</dbReference>
<dbReference type="GO" id="GO:0005730">
    <property type="term" value="C:nucleolus"/>
    <property type="evidence" value="ECO:0007669"/>
    <property type="project" value="TreeGrafter"/>
</dbReference>
<feature type="region of interest" description="Disordered" evidence="1">
    <location>
        <begin position="768"/>
        <end position="802"/>
    </location>
</feature>
<sequence>MASVESNVSTVILREFLVAIDHAETNIDTLVNSFADKLGIYSDASTTTTKINASVLHALRELSPQGEPLMRIWPDPAAPKTMSRWKNRESIAIYLRIVRSFVDYSVQLADNLPIIEPFAARLLQEKRASMNKFLTWSDKPILEYETLRLLASLCSVSDATARECVRVMNLQSPIFQKLSARQIKACTKDVQVREAFVDFVLTLVKCTEKSVHRFLMRENGLLASLFRSMETDSDAVLLRITSSMCQYVLESAILDLRTKRAVFNSAAVRKLLALMKLEDNSAKEESSKADESSPIASRNGPKRACELLCCLFFGPDNLSEGLTRPYPIVYALKPVRAFSFIMEKTEKCSDNTEVLTPTAEETQTVNMIKQVVGLITFNDLQSSQHLWSFIRRLLGHYPSLLASCCQTWALSRQMEPKPTFQWFCSSCRIQALLMNPIKIPLGDIVDAKWMTLVLPFNCRNEVSRGIQHTHRLIVYNVLGFLQAAFSRLQNVVDRISSVYEEPGKIRESLAEELRLHLPSPEAVVSLLSRLSTEKSQADQLLYARGLSVFNYYLEWLHPYMKDVKVDLAKLLPFELLTSNRSEKFSASEALLVGELLLCLNRIDSCRLQFLFFDNHVKTTRFQQLLVFFATASNKTIASLARKALHRLLETTDAFGVLHRDEKIALWLTNLQLVSQHSHERALICAAFIDRILQSVGVDLFRYSNPSSKDSMSVEALSPSTSALVEGMKKLTKEELLMDELGTRILCKLLLKSATSMPLRSLLLDQGVSSSHGPNICDQRDRERKRRRHDKNSPKPQHQKQSGLLGHLSGFCTKARSSALESRDLFSRSCHLPAGITIELQQTSELEQLAALPSTPPSEASLDQFIQSSEPQVFPALLVIFRSSLELDAVQFGSFNRYAESIGQSEASHRFAPSDRFWSQLELPLLTRMLLFPNNKPSDRMRILQRLVKHSRVLFREAIDTCDQLLSWLEWNPIDPTETTYICIDVIVRLFTRAICQASSHQHALTLREIVVRFQEIQAQKHWQQSDSSIAQIWRAAWTVMLLLFSRLPDRCDMKSSSQLLIPSTQCVVPMTLLIVELYPNSVRWKWLSALLPGRNRIQLSSIARLVKVVLVRSLHATCPESQLESAQLLKGLVLEFSNVAPSRSSSSSLVMRHLVECLDLIVLLSKSFPEIRVSISPIVAAVMESQAFCMATTTKDEKWLKQLFQKLLLVFIFQHGNASMQACWDHYIRLESRWKQSKIRVVKALLDVFGYPADSKTRRYLRENVLSHCISTSLTQKDDISSLEFIKSCLDSLSSKPDIVNMLHVIGQRMHEYLVDVCAWMTKNEAICGHALRCFVYLNRWRHSHAASLPLFPAKNDVMYVLLIEMGWRCIPQNIQHVESVCLILDDLFAQSIISTKLPSQPEIASWNSRLRKSDSLLELRSAVSMYARSIRVHSVLNPATNQSFGIIVHHNHFTAYLRAEKEDNSLTLLQFLHATIPTNSTDTSIKKLFLALCEIYSMSLSSFDRLTRMLLLKIENLTKQKLRVFSTQAFFLENIYSDTEYIDSQAQALLILEDGSLITSTRSRITIANFPFNRSLDAQQDLHLTLCHWSRNVRESFGLKETQLDQVYDPAALFTALVEFLARSELPIASLIHHSLLALALRGLSSHDEAIRKHSFSIVACVHDALSADVDDTFLFGSKSARQVHVLLESLRITLESLHTNAGDTSALDCSIPIIPALISNFMQDALAVVQRPTHVLYPSVNQFLLSRPMELDDVPMFYTLFAFNAKRAASAANVMHQQQERSWLLHYLRCGGIQGDRDVAILLRRHVLSILMSSFQSWSLGNGESEKTQLSIVDILLQILQKSCVGAQYLIKKAALFQWLSAVIVHQSACSHELLEALLGLQLAALSIISRPEQCLDEAEMVIAHQAFQGMLSSFIALSHFDLKNANFGSATRKLARTIAKLLEHFPSVSSSMLTALVPILTTMLESLQAHPLHLRPIELGMAICSILQHIGGMECGLWTESLSQVKAGVDQLAVRWSNIILLMINTFLIDEISAGKNILRAKLKLAVDAFPQLQKCIRHSIQYNPAEDISLIAASLVVEVQGHQ</sequence>
<dbReference type="PANTHER" id="PTHR13500:SF0">
    <property type="entry name" value="NUCLEOLAR PRE-RIBOSOMAL-ASSOCIATED PROTEIN 1"/>
    <property type="match status" value="1"/>
</dbReference>
<evidence type="ECO:0000313" key="4">
    <source>
        <dbReference type="EMBL" id="CCA15241.1"/>
    </source>
</evidence>
<dbReference type="InterPro" id="IPR021714">
    <property type="entry name" value="URB1_N"/>
</dbReference>
<dbReference type="Pfam" id="PF11707">
    <property type="entry name" value="Npa1"/>
    <property type="match status" value="1"/>
</dbReference>
<name>F0W2F5_9STRA</name>
<accession>F0W2F5</accession>
<feature type="domain" description="URB1 N-terminal" evidence="2">
    <location>
        <begin position="100"/>
        <end position="423"/>
    </location>
</feature>
<dbReference type="InterPro" id="IPR039844">
    <property type="entry name" value="URB1"/>
</dbReference>
<dbReference type="Pfam" id="PF16201">
    <property type="entry name" value="NopRA1"/>
    <property type="match status" value="1"/>
</dbReference>
<organism evidence="4">
    <name type="scientific">Albugo laibachii Nc14</name>
    <dbReference type="NCBI Taxonomy" id="890382"/>
    <lineage>
        <taxon>Eukaryota</taxon>
        <taxon>Sar</taxon>
        <taxon>Stramenopiles</taxon>
        <taxon>Oomycota</taxon>
        <taxon>Peronosporomycetes</taxon>
        <taxon>Albuginales</taxon>
        <taxon>Albuginaceae</taxon>
        <taxon>Albugo</taxon>
    </lineage>
</organism>
<dbReference type="GO" id="GO:0000466">
    <property type="term" value="P:maturation of 5.8S rRNA from tricistronic rRNA transcript (SSU-rRNA, 5.8S rRNA, LSU-rRNA)"/>
    <property type="evidence" value="ECO:0007669"/>
    <property type="project" value="TreeGrafter"/>
</dbReference>
<evidence type="ECO:0000259" key="2">
    <source>
        <dbReference type="Pfam" id="PF11707"/>
    </source>
</evidence>
<reference evidence="4" key="2">
    <citation type="submission" date="2011-02" db="EMBL/GenBank/DDBJ databases">
        <authorList>
            <person name="MacLean D."/>
        </authorList>
    </citation>
    <scope>NUCLEOTIDE SEQUENCE</scope>
</reference>
<dbReference type="EMBL" id="FR824054">
    <property type="protein sequence ID" value="CCA15241.1"/>
    <property type="molecule type" value="Genomic_DNA"/>
</dbReference>
<protein>
    <submittedName>
        <fullName evidence="4">Uncharacterized protein AlNc14C9G1206</fullName>
    </submittedName>
</protein>
<proteinExistence type="predicted"/>
<gene>
    <name evidence="4" type="primary">AlNc14C9G1206</name>
    <name evidence="4" type="ORF">ALNC14_013840</name>
</gene>
<dbReference type="HOGENOM" id="CLU_232991_0_0_1"/>
<evidence type="ECO:0000256" key="1">
    <source>
        <dbReference type="SAM" id="MobiDB-lite"/>
    </source>
</evidence>
<reference evidence="4" key="1">
    <citation type="journal article" date="2011" name="PLoS Biol.">
        <title>Gene gain and loss during evolution of obligate parasitism in the white rust pathogen of Arabidopsis thaliana.</title>
        <authorList>
            <person name="Kemen E."/>
            <person name="Gardiner A."/>
            <person name="Schultz-Larsen T."/>
            <person name="Kemen A.C."/>
            <person name="Balmuth A.L."/>
            <person name="Robert-Seilaniantz A."/>
            <person name="Bailey K."/>
            <person name="Holub E."/>
            <person name="Studholme D.J."/>
            <person name="Maclean D."/>
            <person name="Jones J.D."/>
        </authorList>
    </citation>
    <scope>NUCLEOTIDE SEQUENCE</scope>
</reference>